<dbReference type="GO" id="GO:0031047">
    <property type="term" value="P:regulatory ncRNA-mediated gene silencing"/>
    <property type="evidence" value="ECO:0007669"/>
    <property type="project" value="UniProtKB-KW"/>
</dbReference>
<dbReference type="EMBL" id="CM015722">
    <property type="protein sequence ID" value="KAF3696086.1"/>
    <property type="molecule type" value="Genomic_DNA"/>
</dbReference>
<dbReference type="InterPro" id="IPR003100">
    <property type="entry name" value="PAZ_dom"/>
</dbReference>
<feature type="domain" description="PAZ" evidence="3">
    <location>
        <begin position="1"/>
        <end position="74"/>
    </location>
</feature>
<dbReference type="SUPFAM" id="SSF101690">
    <property type="entry name" value="PAZ domain"/>
    <property type="match status" value="1"/>
</dbReference>
<reference evidence="5" key="2">
    <citation type="submission" date="2019-02" db="EMBL/GenBank/DDBJ databases">
        <title>Opniocepnalus argus Var Kimnra genome.</title>
        <authorList>
            <person name="Zhou C."/>
            <person name="Xiao S."/>
        </authorList>
    </citation>
    <scope>NUCLEOTIDE SEQUENCE [LARGE SCALE GENOMIC DNA]</scope>
</reference>
<dbReference type="GO" id="GO:0003723">
    <property type="term" value="F:RNA binding"/>
    <property type="evidence" value="ECO:0007669"/>
    <property type="project" value="UniProtKB-KW"/>
</dbReference>
<proteinExistence type="predicted"/>
<dbReference type="PROSITE" id="PS50821">
    <property type="entry name" value="PAZ"/>
    <property type="match status" value="1"/>
</dbReference>
<dbReference type="Gene3D" id="2.170.260.10">
    <property type="entry name" value="paz domain"/>
    <property type="match status" value="1"/>
</dbReference>
<evidence type="ECO:0000313" key="5">
    <source>
        <dbReference type="Proteomes" id="UP000503349"/>
    </source>
</evidence>
<name>A0A6G1Q1K0_CHAAH</name>
<evidence type="ECO:0000256" key="1">
    <source>
        <dbReference type="ARBA" id="ARBA00022884"/>
    </source>
</evidence>
<dbReference type="InterPro" id="IPR036085">
    <property type="entry name" value="PAZ_dom_sf"/>
</dbReference>
<reference evidence="4 5" key="1">
    <citation type="submission" date="2019-02" db="EMBL/GenBank/DDBJ databases">
        <title>Opniocepnalus argus genome.</title>
        <authorList>
            <person name="Zhou C."/>
            <person name="Xiao S."/>
        </authorList>
    </citation>
    <scope>NUCLEOTIDE SEQUENCE [LARGE SCALE GENOMIC DNA]</scope>
    <source>
        <strain evidence="4">OARG1902GOOAL</strain>
        <tissue evidence="4">Muscle</tissue>
    </source>
</reference>
<accession>A0A6G1Q1K0</accession>
<keyword evidence="1" id="KW-0694">RNA-binding</keyword>
<gene>
    <name evidence="4" type="ORF">EXN66_Car011762</name>
</gene>
<evidence type="ECO:0000313" key="4">
    <source>
        <dbReference type="EMBL" id="KAF3696086.1"/>
    </source>
</evidence>
<evidence type="ECO:0000256" key="2">
    <source>
        <dbReference type="ARBA" id="ARBA00023158"/>
    </source>
</evidence>
<keyword evidence="2" id="KW-0943">RNA-mediated gene silencing</keyword>
<organism evidence="4 5">
    <name type="scientific">Channa argus</name>
    <name type="common">Northern snakehead</name>
    <name type="synonym">Ophicephalus argus</name>
    <dbReference type="NCBI Taxonomy" id="215402"/>
    <lineage>
        <taxon>Eukaryota</taxon>
        <taxon>Metazoa</taxon>
        <taxon>Chordata</taxon>
        <taxon>Craniata</taxon>
        <taxon>Vertebrata</taxon>
        <taxon>Euteleostomi</taxon>
        <taxon>Actinopterygii</taxon>
        <taxon>Neopterygii</taxon>
        <taxon>Teleostei</taxon>
        <taxon>Neoteleostei</taxon>
        <taxon>Acanthomorphata</taxon>
        <taxon>Anabantaria</taxon>
        <taxon>Anabantiformes</taxon>
        <taxon>Channoidei</taxon>
        <taxon>Channidae</taxon>
        <taxon>Channa</taxon>
    </lineage>
</organism>
<protein>
    <submittedName>
        <fullName evidence="4">Piwi-like protein 2</fullName>
    </submittedName>
</protein>
<sequence length="150" mass="16796">MALCWMSCTEWDKSAKDTFTLMDGTKTTFVEYYREHYGITINKINQPLLRHWPKERSKPGGKQIITGEMLLVTQLVCTGLKEHGVDTIWVCSLPLLGPSELPPHLGFCKSQYEVNMAGPLSYSSTMQGCPQTGFPVWSVPSLGTSHPAFR</sequence>
<dbReference type="AlphaFoldDB" id="A0A6G1Q1K0"/>
<dbReference type="Pfam" id="PF02170">
    <property type="entry name" value="PAZ"/>
    <property type="match status" value="1"/>
</dbReference>
<keyword evidence="5" id="KW-1185">Reference proteome</keyword>
<dbReference type="Proteomes" id="UP000503349">
    <property type="component" value="Chromosome 11"/>
</dbReference>
<evidence type="ECO:0000259" key="3">
    <source>
        <dbReference type="PROSITE" id="PS50821"/>
    </source>
</evidence>